<dbReference type="InterPro" id="IPR019787">
    <property type="entry name" value="Znf_PHD-finger"/>
</dbReference>
<keyword evidence="10" id="KW-0539">Nucleus</keyword>
<dbReference type="GeneID" id="108701340"/>
<evidence type="ECO:0000256" key="7">
    <source>
        <dbReference type="ARBA" id="ARBA00023054"/>
    </source>
</evidence>
<evidence type="ECO:0000256" key="5">
    <source>
        <dbReference type="ARBA" id="ARBA00022833"/>
    </source>
</evidence>
<feature type="compositionally biased region" description="Low complexity" evidence="14">
    <location>
        <begin position="2076"/>
        <end position="2086"/>
    </location>
</feature>
<feature type="compositionally biased region" description="Polar residues" evidence="14">
    <location>
        <begin position="706"/>
        <end position="722"/>
    </location>
</feature>
<feature type="compositionally biased region" description="Polar residues" evidence="14">
    <location>
        <begin position="206"/>
        <end position="240"/>
    </location>
</feature>
<dbReference type="PROSITE" id="PS50016">
    <property type="entry name" value="ZF_PHD_2"/>
    <property type="match status" value="1"/>
</dbReference>
<feature type="coiled-coil region" evidence="13">
    <location>
        <begin position="920"/>
        <end position="949"/>
    </location>
</feature>
<feature type="domain" description="DDT" evidence="17">
    <location>
        <begin position="1092"/>
        <end position="1157"/>
    </location>
</feature>
<feature type="compositionally biased region" description="Low complexity" evidence="14">
    <location>
        <begin position="51"/>
        <end position="67"/>
    </location>
</feature>
<dbReference type="Gene3D" id="3.30.40.10">
    <property type="entry name" value="Zinc/RING finger domain, C3HC4 (zinc finger)"/>
    <property type="match status" value="1"/>
</dbReference>
<name>A0A8J1LRA8_XENLA</name>
<feature type="region of interest" description="Disordered" evidence="14">
    <location>
        <begin position="2027"/>
        <end position="2092"/>
    </location>
</feature>
<dbReference type="Pfam" id="PF15613">
    <property type="entry name" value="WSD"/>
    <property type="match status" value="1"/>
</dbReference>
<keyword evidence="6" id="KW-0805">Transcription regulation</keyword>
<feature type="compositionally biased region" description="Polar residues" evidence="14">
    <location>
        <begin position="182"/>
        <end position="195"/>
    </location>
</feature>
<feature type="coiled-coil region" evidence="13">
    <location>
        <begin position="1020"/>
        <end position="1055"/>
    </location>
</feature>
<organism evidence="19 20">
    <name type="scientific">Xenopus laevis</name>
    <name type="common">African clawed frog</name>
    <dbReference type="NCBI Taxonomy" id="8355"/>
    <lineage>
        <taxon>Eukaryota</taxon>
        <taxon>Metazoa</taxon>
        <taxon>Chordata</taxon>
        <taxon>Craniata</taxon>
        <taxon>Vertebrata</taxon>
        <taxon>Euteleostomi</taxon>
        <taxon>Amphibia</taxon>
        <taxon>Batrachia</taxon>
        <taxon>Anura</taxon>
        <taxon>Pipoidea</taxon>
        <taxon>Pipidae</taxon>
        <taxon>Xenopodinae</taxon>
        <taxon>Xenopus</taxon>
        <taxon>Xenopus</taxon>
    </lineage>
</organism>
<feature type="region of interest" description="Disordered" evidence="14">
    <location>
        <begin position="181"/>
        <end position="361"/>
    </location>
</feature>
<dbReference type="Pfam" id="PF02791">
    <property type="entry name" value="DDT"/>
    <property type="match status" value="1"/>
</dbReference>
<feature type="domain" description="Bromo" evidence="15">
    <location>
        <begin position="2110"/>
        <end position="2180"/>
    </location>
</feature>
<evidence type="ECO:0000256" key="12">
    <source>
        <dbReference type="PROSITE-ProRule" id="PRU00146"/>
    </source>
</evidence>
<evidence type="ECO:0000256" key="3">
    <source>
        <dbReference type="ARBA" id="ARBA00022723"/>
    </source>
</evidence>
<dbReference type="SUPFAM" id="SSF57903">
    <property type="entry name" value="FYVE/PHD zinc finger"/>
    <property type="match status" value="1"/>
</dbReference>
<feature type="compositionally biased region" description="Low complexity" evidence="14">
    <location>
        <begin position="490"/>
        <end position="503"/>
    </location>
</feature>
<feature type="compositionally biased region" description="Acidic residues" evidence="14">
    <location>
        <begin position="636"/>
        <end position="694"/>
    </location>
</feature>
<feature type="region of interest" description="Disordered" evidence="14">
    <location>
        <begin position="1583"/>
        <end position="1604"/>
    </location>
</feature>
<evidence type="ECO:0000259" key="17">
    <source>
        <dbReference type="PROSITE" id="PS50827"/>
    </source>
</evidence>
<dbReference type="SMART" id="SM00571">
    <property type="entry name" value="DDT"/>
    <property type="match status" value="1"/>
</dbReference>
<feature type="compositionally biased region" description="Low complexity" evidence="14">
    <location>
        <begin position="279"/>
        <end position="300"/>
    </location>
</feature>
<dbReference type="CTD" id="108701340"/>
<dbReference type="PROSITE" id="PS50827">
    <property type="entry name" value="DDT"/>
    <property type="match status" value="1"/>
</dbReference>
<dbReference type="SUPFAM" id="SSF54171">
    <property type="entry name" value="DNA-binding domain"/>
    <property type="match status" value="1"/>
</dbReference>
<feature type="compositionally biased region" description="Polar residues" evidence="14">
    <location>
        <begin position="1274"/>
        <end position="1291"/>
    </location>
</feature>
<dbReference type="PROSITE" id="PS50982">
    <property type="entry name" value="MBD"/>
    <property type="match status" value="1"/>
</dbReference>
<feature type="compositionally biased region" description="Acidic residues" evidence="14">
    <location>
        <begin position="1302"/>
        <end position="1324"/>
    </location>
</feature>
<reference evidence="20" key="1">
    <citation type="submission" date="2025-08" db="UniProtKB">
        <authorList>
            <consortium name="RefSeq"/>
        </authorList>
    </citation>
    <scope>IDENTIFICATION</scope>
    <source>
        <strain evidence="20">J_2021</strain>
        <tissue evidence="20">Erythrocytes</tissue>
    </source>
</reference>
<dbReference type="CDD" id="cd15630">
    <property type="entry name" value="PHD_BAZ2B"/>
    <property type="match status" value="1"/>
</dbReference>
<dbReference type="InterPro" id="IPR001487">
    <property type="entry name" value="Bromodomain"/>
</dbReference>
<dbReference type="SUPFAM" id="SSF47370">
    <property type="entry name" value="Bromodomain"/>
    <property type="match status" value="1"/>
</dbReference>
<feature type="compositionally biased region" description="Basic and acidic residues" evidence="14">
    <location>
        <begin position="246"/>
        <end position="278"/>
    </location>
</feature>
<feature type="domain" description="MBD" evidence="18">
    <location>
        <begin position="769"/>
        <end position="844"/>
    </location>
</feature>
<keyword evidence="19" id="KW-1185">Reference proteome</keyword>
<evidence type="ECO:0000256" key="2">
    <source>
        <dbReference type="ARBA" id="ARBA00007444"/>
    </source>
</evidence>
<keyword evidence="8 11" id="KW-0103">Bromodomain</keyword>
<keyword evidence="4 12" id="KW-0863">Zinc-finger</keyword>
<dbReference type="InterPro" id="IPR001739">
    <property type="entry name" value="Methyl_CpG_DNA-bd"/>
</dbReference>
<feature type="compositionally biased region" description="Acidic residues" evidence="14">
    <location>
        <begin position="301"/>
        <end position="325"/>
    </location>
</feature>
<evidence type="ECO:0000313" key="20">
    <source>
        <dbReference type="RefSeq" id="XP_041432062.1"/>
    </source>
</evidence>
<accession>A0A8J1LRA8</accession>
<keyword evidence="3" id="KW-0479">Metal-binding</keyword>
<comment type="similarity">
    <text evidence="2">Belongs to the WAL family.</text>
</comment>
<dbReference type="GO" id="GO:0000785">
    <property type="term" value="C:chromatin"/>
    <property type="evidence" value="ECO:0007669"/>
    <property type="project" value="TreeGrafter"/>
</dbReference>
<sequence>MVASLCIFLIPSACRQDSCFSVGLQLASFSQFYRPSDGPYLPDMESAERLTTSTPSSATPSSPSTPSIAVSKGGLSAGVTPLSSTITACGHLFRTSGDQPFNLSSAFPMVSHPIFGLHAASSGHLEFGGLGTLGTPTALAAHPQLAPFPGAEWWRTTDAHTRAAFFPPLLGIPPLFTPPTPNHDSSFHLRNSVKNGRSVPEKGMNGSMNGSSPTLVTSNCTSILSTTSASTVGQTKSAASGATGRLSKEDQSKSDGRSEKTKDKLLSKAEQKQRKKAAESSSSSDSGSSSETSSDGVSSSDSDDLEEEEDQSIEESDDDDSDSESEAQTKIKNKVLLHNLKTDGHKPDKSQEKRTHQQIPLISDSQTRLPFQSQQKHPPVLSQHLPFAFPSSQAKEETVNKHTSVIQCTGLVSNVKPLTLLNKSKDNCLKLGTSSTDGLKAGTKNTSEESAPSDLRIKRDQHKETFSAHISKPRESSKHQKKSFAGLQVSNSASSSLGPHSSSIANKHSNPFLTNALLGNHHPNGVLPNVIQDVPLALTTKTKSQGKINDSSASSPGSQFSSPINLSSSMRKNSSSQLSLGPTSPPVLQSICKDKPLGKPNSPAIKTSHRVSAAKSLLDKFRGADSDIPSSKDSDDSNEEEDEEDDDEDDEEEDEDDEEDDSDSQSESDSNSESDSDGSEEDDDKDQDDSDSDTEGEKTPLKRNKTAPSMNSTTNSITAHSTPLNLQVIKNPGSAPASLCPEAQTQDFLASSSALSPSTPCGSGKRRRVTDERNLGIPLEHGWQRETKIKNLSGRLQGEVTYYAPCGKKFRQYPEVMKGMQWYLLKEEEIVPRIRAMEGRRGRPPNPDKQLAREESRMRRRKGRPPNVGSADFVVNDDAKLLRKLQAQEIARQAAQIKLLRKLQRQEQARAAKEAKKQQAIMAAEEKRKQKEQIKILKQQEKIKRIEQVRMEKELRTQQILEAKKKKKEDAAIAKIMEAKKRIKAKEMRRQQAVLLKHQELERHRLDMERERRRQHVMLLKAVEARKKAEERERLKQEKQDEKRLHKERKLEQRRLELELAKELKKPIEDMCLADHRPFPELPRMPGLVLSGSTFSNCLMVVQFLRNFGKVLDFDSHKEIPTLSVLQEGLLNMGDSMGEVQDLLVRLLSVAVCDPGVPPGYKAKTALGEHILNIGINRDNVSEVLQIFMEAHCGQTDLTESLQTKAFQAHTPEQKSSILAFLVNELACSKSVVSEIDKNIDHMSNLRRDKWMVEGKLRKLRMIHAKKTGKKDSITGSEGSEEQQSLGTPTQGRKRRRKGADSDYDDDDDDDSDDPAEDEDDEDEDKKMKKVETCDDEDDGDQTATVEELEKQIDKLLKQQNQYRKKLFESSHCLRSMMFGQDRYRRRYWILPQCGGIFVEGMESGEGPEELAKERERQRAAENIQIKEEMLENYEEKVNSLNSGNKEQKEKDSTNLFLQKPGSFSKLSKLLEVAKMPPEMDGLTQKANVSPNVCSLPYTKNCRATPNNLQPSTSQGNTEKTDSSSFTPPVSGSGKFYNSPVIPNEQLLKTLTDKNRQWFSLLPRTPCDDTSLTYIESSPAVTSTAQSRLPSQPSSPLPSPVSNQSPVTNTLGINPFTLSPLQMKPGLQLMGLQFCSWPSPVVPANLPFSSPVPGMVLTPSEGNSHSFLTPTTQPSKSESPIPQSDKSICTPPSVVEVPKQVDFPTPRPIPEEMQFGWWRVTDPEDLKSLLKVLHLRGIREKSLQKQIQKHFEYITQTCMKTKDVTIIEMNDPEECQLTQGIVENWSIEDQEMEVDLAILQQIEDIERRVTSASLQVKGWMYPEPASEREDLVYYEHKSVSKRHKEHGGERTTDEGGSSNAIKRKSDNPLDIAVTRLTDLERNIERRYLKSPLSTTIQIKLDNVGTVTVPAPAPSINGDGDGTEDDIAPGLKVWRRALSEARSAAQMSLCIQQLQKSIAWEKSIMKVYCQICRKGDNEELLLLCDGCDKGCHTYCHRPKITTIPEGDWFCPACIAKASGHTLKMKKSNLKGKKSVDLKKGKKSPGDTGEEDSAGTGTPGKKGSKDSKKRKGEENNLSPSKQESSPSSKKARSAKDELKDLALCSVILSEMESHEDAWPFLLPVNLKLVPGYKKVIKKPMDFATIRDKLSNGQYPNFEAFVLDVRLVFNNCETFNEDDSEIGRAGHKMRVHFEKRWTELFNMS</sequence>
<dbReference type="PANTHER" id="PTHR45915:SF1">
    <property type="entry name" value="BROMODOMAIN ADJACENT TO ZINC FINGER DOMAIN PROTEIN 2B"/>
    <property type="match status" value="1"/>
</dbReference>
<evidence type="ECO:0000313" key="19">
    <source>
        <dbReference type="Proteomes" id="UP000186698"/>
    </source>
</evidence>
<dbReference type="SMART" id="SM00297">
    <property type="entry name" value="BROMO"/>
    <property type="match status" value="1"/>
</dbReference>
<dbReference type="InterPro" id="IPR028941">
    <property type="entry name" value="WHIM2_dom"/>
</dbReference>
<dbReference type="CDD" id="cd05503">
    <property type="entry name" value="Bromo_BAZ2A_B_like"/>
    <property type="match status" value="1"/>
</dbReference>
<feature type="region of interest" description="Disordered" evidence="14">
    <location>
        <begin position="1838"/>
        <end position="1864"/>
    </location>
</feature>
<evidence type="ECO:0000256" key="1">
    <source>
        <dbReference type="ARBA" id="ARBA00004123"/>
    </source>
</evidence>
<dbReference type="InterPro" id="IPR037374">
    <property type="entry name" value="BAZ2A/B_Bromo"/>
</dbReference>
<evidence type="ECO:0000259" key="15">
    <source>
        <dbReference type="PROSITE" id="PS50014"/>
    </source>
</evidence>
<evidence type="ECO:0000259" key="18">
    <source>
        <dbReference type="PROSITE" id="PS50982"/>
    </source>
</evidence>
<feature type="region of interest" description="Disordered" evidence="14">
    <location>
        <begin position="1501"/>
        <end position="1539"/>
    </location>
</feature>
<dbReference type="InterPro" id="IPR016177">
    <property type="entry name" value="DNA-bd_dom_sf"/>
</dbReference>
<dbReference type="InterPro" id="IPR018359">
    <property type="entry name" value="Bromodomain_CS"/>
</dbReference>
<feature type="region of interest" description="Disordered" evidence="14">
    <location>
        <begin position="43"/>
        <end position="70"/>
    </location>
</feature>
<dbReference type="SMART" id="SM00249">
    <property type="entry name" value="PHD"/>
    <property type="match status" value="1"/>
</dbReference>
<feature type="compositionally biased region" description="Polar residues" evidence="14">
    <location>
        <begin position="1502"/>
        <end position="1530"/>
    </location>
</feature>
<dbReference type="FunFam" id="3.30.40.10:FF:000199">
    <property type="entry name" value="Bromodomain adjacent to zinc finger domain 2B"/>
    <property type="match status" value="1"/>
</dbReference>
<evidence type="ECO:0000259" key="16">
    <source>
        <dbReference type="PROSITE" id="PS50016"/>
    </source>
</evidence>
<keyword evidence="9" id="KW-0804">Transcription</keyword>
<dbReference type="PROSITE" id="PS00633">
    <property type="entry name" value="BROMODOMAIN_1"/>
    <property type="match status" value="1"/>
</dbReference>
<feature type="compositionally biased region" description="Basic and acidic residues" evidence="14">
    <location>
        <begin position="340"/>
        <end position="355"/>
    </location>
</feature>
<dbReference type="InterPro" id="IPR001965">
    <property type="entry name" value="Znf_PHD"/>
</dbReference>
<protein>
    <submittedName>
        <fullName evidence="20">Bromodomain adjacent to zinc finger domain protein 2B isoform X5</fullName>
    </submittedName>
</protein>
<dbReference type="InterPro" id="IPR011011">
    <property type="entry name" value="Znf_FYVE_PHD"/>
</dbReference>
<feature type="region of interest" description="Disordered" evidence="14">
    <location>
        <begin position="542"/>
        <end position="722"/>
    </location>
</feature>
<feature type="region of interest" description="Disordered" evidence="14">
    <location>
        <begin position="433"/>
        <end position="506"/>
    </location>
</feature>
<evidence type="ECO:0000256" key="8">
    <source>
        <dbReference type="ARBA" id="ARBA00023117"/>
    </source>
</evidence>
<dbReference type="Pfam" id="PF01429">
    <property type="entry name" value="MBD"/>
    <property type="match status" value="1"/>
</dbReference>
<gene>
    <name evidence="20" type="primary">baz2b.L</name>
</gene>
<evidence type="ECO:0000256" key="14">
    <source>
        <dbReference type="SAM" id="MobiDB-lite"/>
    </source>
</evidence>
<evidence type="ECO:0000256" key="11">
    <source>
        <dbReference type="PROSITE-ProRule" id="PRU00035"/>
    </source>
</evidence>
<dbReference type="GO" id="GO:0008270">
    <property type="term" value="F:zinc ion binding"/>
    <property type="evidence" value="ECO:0007669"/>
    <property type="project" value="UniProtKB-KW"/>
</dbReference>
<feature type="region of interest" description="Disordered" evidence="14">
    <location>
        <begin position="838"/>
        <end position="869"/>
    </location>
</feature>
<evidence type="ECO:0000256" key="9">
    <source>
        <dbReference type="ARBA" id="ARBA00023163"/>
    </source>
</evidence>
<dbReference type="Pfam" id="PF00439">
    <property type="entry name" value="Bromodomain"/>
    <property type="match status" value="1"/>
</dbReference>
<feature type="compositionally biased region" description="Basic and acidic residues" evidence="14">
    <location>
        <begin position="617"/>
        <end position="635"/>
    </location>
</feature>
<evidence type="ECO:0000256" key="13">
    <source>
        <dbReference type="SAM" id="Coils"/>
    </source>
</evidence>
<feature type="compositionally biased region" description="Basic and acidic residues" evidence="14">
    <location>
        <begin position="2061"/>
        <end position="2072"/>
    </location>
</feature>
<feature type="compositionally biased region" description="Low complexity" evidence="14">
    <location>
        <begin position="551"/>
        <end position="580"/>
    </location>
</feature>
<feature type="region of interest" description="Disordered" evidence="14">
    <location>
        <begin position="1435"/>
        <end position="1458"/>
    </location>
</feature>
<feature type="region of interest" description="Disordered" evidence="14">
    <location>
        <begin position="1264"/>
        <end position="1342"/>
    </location>
</feature>
<dbReference type="GO" id="GO:0005634">
    <property type="term" value="C:nucleus"/>
    <property type="evidence" value="ECO:0007669"/>
    <property type="project" value="UniProtKB-SubCell"/>
</dbReference>
<feature type="compositionally biased region" description="Polar residues" evidence="14">
    <location>
        <begin position="1660"/>
        <end position="1687"/>
    </location>
</feature>
<dbReference type="InterPro" id="IPR018501">
    <property type="entry name" value="DDT_dom"/>
</dbReference>
<dbReference type="RefSeq" id="XP_041432062.1">
    <property type="nucleotide sequence ID" value="XM_041576128.1"/>
</dbReference>
<comment type="subcellular location">
    <subcellularLocation>
        <location evidence="1">Nucleus</location>
    </subcellularLocation>
</comment>
<dbReference type="Gene3D" id="1.20.920.10">
    <property type="entry name" value="Bromodomain-like"/>
    <property type="match status" value="1"/>
</dbReference>
<dbReference type="SMART" id="SM00391">
    <property type="entry name" value="MBD"/>
    <property type="match status" value="1"/>
</dbReference>
<feature type="domain" description="PHD-type" evidence="16">
    <location>
        <begin position="1965"/>
        <end position="2015"/>
    </location>
</feature>
<proteinExistence type="inferred from homology"/>
<keyword evidence="7 13" id="KW-0175">Coiled coil</keyword>
<dbReference type="Proteomes" id="UP000186698">
    <property type="component" value="Chromosome 9_10L"/>
</dbReference>
<dbReference type="PANTHER" id="PTHR45915">
    <property type="entry name" value="TRANSCRIPTION INTERMEDIARY FACTOR"/>
    <property type="match status" value="1"/>
</dbReference>
<feature type="compositionally biased region" description="Polar residues" evidence="14">
    <location>
        <begin position="433"/>
        <end position="450"/>
    </location>
</feature>
<dbReference type="InterPro" id="IPR013083">
    <property type="entry name" value="Znf_RING/FYVE/PHD"/>
</dbReference>
<dbReference type="PRINTS" id="PR00503">
    <property type="entry name" value="BROMODOMAIN"/>
</dbReference>
<dbReference type="PROSITE" id="PS50014">
    <property type="entry name" value="BROMODOMAIN_2"/>
    <property type="match status" value="1"/>
</dbReference>
<keyword evidence="5" id="KW-0862">Zinc</keyword>
<evidence type="ECO:0000256" key="4">
    <source>
        <dbReference type="ARBA" id="ARBA00022771"/>
    </source>
</evidence>
<dbReference type="Pfam" id="PF00628">
    <property type="entry name" value="PHD"/>
    <property type="match status" value="1"/>
</dbReference>
<evidence type="ECO:0000256" key="6">
    <source>
        <dbReference type="ARBA" id="ARBA00023015"/>
    </source>
</evidence>
<feature type="compositionally biased region" description="Basic and acidic residues" evidence="14">
    <location>
        <begin position="455"/>
        <end position="478"/>
    </location>
</feature>
<dbReference type="CDD" id="cd22249">
    <property type="entry name" value="UDM1_RNF168_RNF169-like"/>
    <property type="match status" value="1"/>
</dbReference>
<dbReference type="InterPro" id="IPR036427">
    <property type="entry name" value="Bromodomain-like_sf"/>
</dbReference>
<dbReference type="Gene3D" id="3.30.890.10">
    <property type="entry name" value="Methyl-cpg-binding Protein 2, Chain A"/>
    <property type="match status" value="1"/>
</dbReference>
<dbReference type="GO" id="GO:0003677">
    <property type="term" value="F:DNA binding"/>
    <property type="evidence" value="ECO:0007669"/>
    <property type="project" value="InterPro"/>
</dbReference>
<evidence type="ECO:0000256" key="10">
    <source>
        <dbReference type="ARBA" id="ARBA00023242"/>
    </source>
</evidence>
<feature type="region of interest" description="Disordered" evidence="14">
    <location>
        <begin position="1659"/>
        <end position="1691"/>
    </location>
</feature>